<keyword evidence="10" id="KW-0325">Glycoprotein</keyword>
<dbReference type="GO" id="GO:0050906">
    <property type="term" value="P:detection of stimulus involved in sensory perception"/>
    <property type="evidence" value="ECO:0007669"/>
    <property type="project" value="UniProtKB-ARBA"/>
</dbReference>
<keyword evidence="3" id="KW-0813">Transport</keyword>
<proteinExistence type="inferred from homology"/>
<reference evidence="16" key="1">
    <citation type="journal article" date="2021" name="Sci. Adv.">
        <title>The American lobster genome reveals insights on longevity, neural, and immune adaptations.</title>
        <authorList>
            <person name="Polinski J.M."/>
            <person name="Zimin A.V."/>
            <person name="Clark K.F."/>
            <person name="Kohn A.B."/>
            <person name="Sadowski N."/>
            <person name="Timp W."/>
            <person name="Ptitsyn A."/>
            <person name="Khanna P."/>
            <person name="Romanova D.Y."/>
            <person name="Williams P."/>
            <person name="Greenwood S.J."/>
            <person name="Moroz L.L."/>
            <person name="Walt D.R."/>
            <person name="Bodnar A.G."/>
        </authorList>
    </citation>
    <scope>NUCLEOTIDE SEQUENCE</scope>
    <source>
        <strain evidence="16">GMGI-L3</strain>
    </source>
</reference>
<evidence type="ECO:0000256" key="1">
    <source>
        <dbReference type="ARBA" id="ARBA00004651"/>
    </source>
</evidence>
<dbReference type="InterPro" id="IPR052192">
    <property type="entry name" value="Insect_Ionotropic_Sensory_Rcpt"/>
</dbReference>
<keyword evidence="12" id="KW-0407">Ion channel</keyword>
<keyword evidence="6 13" id="KW-1133">Transmembrane helix</keyword>
<keyword evidence="17" id="KW-1185">Reference proteome</keyword>
<organism evidence="16 17">
    <name type="scientific">Homarus americanus</name>
    <name type="common">American lobster</name>
    <dbReference type="NCBI Taxonomy" id="6706"/>
    <lineage>
        <taxon>Eukaryota</taxon>
        <taxon>Metazoa</taxon>
        <taxon>Ecdysozoa</taxon>
        <taxon>Arthropoda</taxon>
        <taxon>Crustacea</taxon>
        <taxon>Multicrustacea</taxon>
        <taxon>Malacostraca</taxon>
        <taxon>Eumalacostraca</taxon>
        <taxon>Eucarida</taxon>
        <taxon>Decapoda</taxon>
        <taxon>Pleocyemata</taxon>
        <taxon>Astacidea</taxon>
        <taxon>Nephropoidea</taxon>
        <taxon>Nephropidae</taxon>
        <taxon>Homarus</taxon>
    </lineage>
</organism>
<dbReference type="PANTHER" id="PTHR42643">
    <property type="entry name" value="IONOTROPIC RECEPTOR 20A-RELATED"/>
    <property type="match status" value="1"/>
</dbReference>
<evidence type="ECO:0000256" key="11">
    <source>
        <dbReference type="ARBA" id="ARBA00023286"/>
    </source>
</evidence>
<keyword evidence="8 13" id="KW-0472">Membrane</keyword>
<evidence type="ECO:0000259" key="15">
    <source>
        <dbReference type="SMART" id="SM00918"/>
    </source>
</evidence>
<evidence type="ECO:0000259" key="14">
    <source>
        <dbReference type="SMART" id="SM00079"/>
    </source>
</evidence>
<evidence type="ECO:0000256" key="8">
    <source>
        <dbReference type="ARBA" id="ARBA00023136"/>
    </source>
</evidence>
<dbReference type="SMART" id="SM00079">
    <property type="entry name" value="PBPe"/>
    <property type="match status" value="1"/>
</dbReference>
<keyword evidence="9 16" id="KW-0675">Receptor</keyword>
<dbReference type="AlphaFoldDB" id="A0A8J5JLD3"/>
<dbReference type="GO" id="GO:0005886">
    <property type="term" value="C:plasma membrane"/>
    <property type="evidence" value="ECO:0007669"/>
    <property type="project" value="UniProtKB-SubCell"/>
</dbReference>
<comment type="caution">
    <text evidence="16">The sequence shown here is derived from an EMBL/GenBank/DDBJ whole genome shotgun (WGS) entry which is preliminary data.</text>
</comment>
<comment type="subcellular location">
    <subcellularLocation>
        <location evidence="1">Cell membrane</location>
        <topology evidence="1">Multi-pass membrane protein</topology>
    </subcellularLocation>
</comment>
<evidence type="ECO:0000256" key="4">
    <source>
        <dbReference type="ARBA" id="ARBA00022475"/>
    </source>
</evidence>
<dbReference type="GO" id="GO:0015276">
    <property type="term" value="F:ligand-gated monoatomic ion channel activity"/>
    <property type="evidence" value="ECO:0007669"/>
    <property type="project" value="InterPro"/>
</dbReference>
<dbReference type="PANTHER" id="PTHR42643:SF24">
    <property type="entry name" value="IONOTROPIC RECEPTOR 60A"/>
    <property type="match status" value="1"/>
</dbReference>
<dbReference type="EMBL" id="JAHLQT010031306">
    <property type="protein sequence ID" value="KAG7160497.1"/>
    <property type="molecule type" value="Genomic_DNA"/>
</dbReference>
<feature type="transmembrane region" description="Helical" evidence="13">
    <location>
        <begin position="136"/>
        <end position="155"/>
    </location>
</feature>
<keyword evidence="4" id="KW-1003">Cell membrane</keyword>
<feature type="transmembrane region" description="Helical" evidence="13">
    <location>
        <begin position="200"/>
        <end position="221"/>
    </location>
</feature>
<dbReference type="SMART" id="SM00918">
    <property type="entry name" value="Lig_chan-Glu_bd"/>
    <property type="match status" value="1"/>
</dbReference>
<evidence type="ECO:0000256" key="9">
    <source>
        <dbReference type="ARBA" id="ARBA00023170"/>
    </source>
</evidence>
<evidence type="ECO:0000313" key="16">
    <source>
        <dbReference type="EMBL" id="KAG7160497.1"/>
    </source>
</evidence>
<evidence type="ECO:0000313" key="17">
    <source>
        <dbReference type="Proteomes" id="UP000747542"/>
    </source>
</evidence>
<dbReference type="Gene3D" id="3.40.190.10">
    <property type="entry name" value="Periplasmic binding protein-like II"/>
    <property type="match status" value="1"/>
</dbReference>
<dbReference type="Pfam" id="PF00060">
    <property type="entry name" value="Lig_chan"/>
    <property type="match status" value="1"/>
</dbReference>
<feature type="domain" description="Ionotropic glutamate receptor L-glutamate and glycine-binding" evidence="15">
    <location>
        <begin position="18"/>
        <end position="82"/>
    </location>
</feature>
<evidence type="ECO:0000256" key="3">
    <source>
        <dbReference type="ARBA" id="ARBA00022448"/>
    </source>
</evidence>
<dbReference type="Gene3D" id="1.10.287.70">
    <property type="match status" value="1"/>
</dbReference>
<evidence type="ECO:0000256" key="10">
    <source>
        <dbReference type="ARBA" id="ARBA00023180"/>
    </source>
</evidence>
<dbReference type="Pfam" id="PF10613">
    <property type="entry name" value="Lig_chan-Glu_bd"/>
    <property type="match status" value="1"/>
</dbReference>
<evidence type="ECO:0000256" key="2">
    <source>
        <dbReference type="ARBA" id="ARBA00008685"/>
    </source>
</evidence>
<evidence type="ECO:0000256" key="5">
    <source>
        <dbReference type="ARBA" id="ARBA00022692"/>
    </source>
</evidence>
<evidence type="ECO:0000256" key="6">
    <source>
        <dbReference type="ARBA" id="ARBA00022989"/>
    </source>
</evidence>
<keyword evidence="7" id="KW-0406">Ion transport</keyword>
<dbReference type="Proteomes" id="UP000747542">
    <property type="component" value="Unassembled WGS sequence"/>
</dbReference>
<evidence type="ECO:0000256" key="13">
    <source>
        <dbReference type="SAM" id="Phobius"/>
    </source>
</evidence>
<sequence>MTGFKNGAFLEVSAVHWPPHIVVEEAVGGGGELTVGGPMGDVLTTLADSLNFTYKIVQPGDRAWGAKLPNGTWSGMVGQVSRQEVDIALGPFGISEARFKVVDYTRAFYYDDRSILARKGLPEVDPWGFLYPFTPLVWAALVTALLVACLAVVVLGSRPKTWTHLSWASQLLLLHFRIVLHQDLSMKTSSGRERLVVGGWMVVAMMLMWSYRGTLISLLAVRHVPQPLQSIRDVVQDSSVTVIMKPDTIRHVIIGTTLSADLLIANLFAKQGTLVLLAAGLLLAFASFCLELFLANDVFV</sequence>
<comment type="similarity">
    <text evidence="2">Belongs to the glutamate-gated ion channel (TC 1.A.10.1) family.</text>
</comment>
<dbReference type="SUPFAM" id="SSF53850">
    <property type="entry name" value="Periplasmic binding protein-like II"/>
    <property type="match status" value="1"/>
</dbReference>
<evidence type="ECO:0000256" key="12">
    <source>
        <dbReference type="ARBA" id="ARBA00023303"/>
    </source>
</evidence>
<feature type="domain" description="Ionotropic glutamate receptor C-terminal" evidence="14">
    <location>
        <begin position="32"/>
        <end position="221"/>
    </location>
</feature>
<dbReference type="InterPro" id="IPR019594">
    <property type="entry name" value="Glu/Gly-bd"/>
</dbReference>
<accession>A0A8J5JLD3</accession>
<keyword evidence="11" id="KW-1071">Ligand-gated ion channel</keyword>
<evidence type="ECO:0000256" key="7">
    <source>
        <dbReference type="ARBA" id="ARBA00023065"/>
    </source>
</evidence>
<protein>
    <submittedName>
        <fullName evidence="16">Glutamate receptor-like 5</fullName>
    </submittedName>
</protein>
<feature type="transmembrane region" description="Helical" evidence="13">
    <location>
        <begin position="274"/>
        <end position="295"/>
    </location>
</feature>
<name>A0A8J5JLD3_HOMAM</name>
<gene>
    <name evidence="16" type="primary">Glrk-L5</name>
    <name evidence="16" type="ORF">Hamer_G001773</name>
</gene>
<dbReference type="InterPro" id="IPR001320">
    <property type="entry name" value="Iontro_rcpt_C"/>
</dbReference>
<keyword evidence="5 13" id="KW-0812">Transmembrane</keyword>